<gene>
    <name evidence="2" type="ORF">H2LOC_010910</name>
</gene>
<proteinExistence type="predicted"/>
<reference evidence="2 3" key="1">
    <citation type="submission" date="2019-11" db="EMBL/GenBank/DDBJ databases">
        <title>The genome sequence of Methylocystis heyeri.</title>
        <authorList>
            <person name="Oshkin I.Y."/>
            <person name="Miroshnikov K."/>
            <person name="Dedysh S.N."/>
        </authorList>
    </citation>
    <scope>NUCLEOTIDE SEQUENCE [LARGE SCALE GENOMIC DNA]</scope>
    <source>
        <strain evidence="2 3">H2</strain>
    </source>
</reference>
<evidence type="ECO:0000313" key="2">
    <source>
        <dbReference type="EMBL" id="QGM46164.1"/>
    </source>
</evidence>
<keyword evidence="3" id="KW-1185">Reference proteome</keyword>
<evidence type="ECO:0000256" key="1">
    <source>
        <dbReference type="SAM" id="Phobius"/>
    </source>
</evidence>
<dbReference type="OrthoDB" id="8450418at2"/>
<dbReference type="Proteomes" id="UP000309061">
    <property type="component" value="Chromosome"/>
</dbReference>
<dbReference type="EMBL" id="CP046052">
    <property type="protein sequence ID" value="QGM46164.1"/>
    <property type="molecule type" value="Genomic_DNA"/>
</dbReference>
<keyword evidence="1" id="KW-1133">Transmembrane helix</keyword>
<dbReference type="KEGG" id="mhey:H2LOC_010910"/>
<organism evidence="2 3">
    <name type="scientific">Methylocystis heyeri</name>
    <dbReference type="NCBI Taxonomy" id="391905"/>
    <lineage>
        <taxon>Bacteria</taxon>
        <taxon>Pseudomonadati</taxon>
        <taxon>Pseudomonadota</taxon>
        <taxon>Alphaproteobacteria</taxon>
        <taxon>Hyphomicrobiales</taxon>
        <taxon>Methylocystaceae</taxon>
        <taxon>Methylocystis</taxon>
    </lineage>
</organism>
<evidence type="ECO:0000313" key="3">
    <source>
        <dbReference type="Proteomes" id="UP000309061"/>
    </source>
</evidence>
<feature type="transmembrane region" description="Helical" evidence="1">
    <location>
        <begin position="6"/>
        <end position="29"/>
    </location>
</feature>
<feature type="transmembrane region" description="Helical" evidence="1">
    <location>
        <begin position="41"/>
        <end position="59"/>
    </location>
</feature>
<accession>A0A6B8KCK9</accession>
<sequence length="149" mass="16698">MNEDVGTFFAPITLMIGGALIAGGLLSFLDINFFRTKLQARLALIAGLVFMLATEALFLTSSTGGRYLAGQRIDITDCEFKVERTYPVERSTNKALISEKIKECMEGIGYEWILDHPHCQEAKLATNTFCYLPRGPFDRTIVGFQMKFE</sequence>
<name>A0A6B8KCK9_9HYPH</name>
<protein>
    <submittedName>
        <fullName evidence="2">Uncharacterized protein</fullName>
    </submittedName>
</protein>
<dbReference type="AlphaFoldDB" id="A0A6B8KCK9"/>
<dbReference type="RefSeq" id="WP_136496419.1">
    <property type="nucleotide sequence ID" value="NZ_CP046052.1"/>
</dbReference>
<keyword evidence="1" id="KW-0472">Membrane</keyword>
<keyword evidence="1" id="KW-0812">Transmembrane</keyword>